<feature type="region of interest" description="Disordered" evidence="2">
    <location>
        <begin position="372"/>
        <end position="401"/>
    </location>
</feature>
<evidence type="ECO:0000256" key="2">
    <source>
        <dbReference type="SAM" id="MobiDB-lite"/>
    </source>
</evidence>
<feature type="domain" description="CusB-like beta-barrel" evidence="4">
    <location>
        <begin position="204"/>
        <end position="272"/>
    </location>
</feature>
<evidence type="ECO:0000313" key="6">
    <source>
        <dbReference type="Proteomes" id="UP001549143"/>
    </source>
</evidence>
<dbReference type="InterPro" id="IPR058625">
    <property type="entry name" value="MdtA-like_BSH"/>
</dbReference>
<evidence type="ECO:0000259" key="3">
    <source>
        <dbReference type="Pfam" id="PF25917"/>
    </source>
</evidence>
<dbReference type="InterPro" id="IPR058792">
    <property type="entry name" value="Beta-barrel_RND_2"/>
</dbReference>
<dbReference type="EMBL" id="JBEPMN010000006">
    <property type="protein sequence ID" value="MET3661629.1"/>
    <property type="molecule type" value="Genomic_DNA"/>
</dbReference>
<protein>
    <submittedName>
        <fullName evidence="5">Membrane fusion protein (Multidrug efflux system)</fullName>
    </submittedName>
</protein>
<dbReference type="Pfam" id="PF25917">
    <property type="entry name" value="BSH_RND"/>
    <property type="match status" value="1"/>
</dbReference>
<dbReference type="PANTHER" id="PTHR30469">
    <property type="entry name" value="MULTIDRUG RESISTANCE PROTEIN MDTA"/>
    <property type="match status" value="1"/>
</dbReference>
<dbReference type="RefSeq" id="WP_354151508.1">
    <property type="nucleotide sequence ID" value="NZ_JBEPMN010000006.1"/>
</dbReference>
<dbReference type="Gene3D" id="2.40.420.20">
    <property type="match status" value="1"/>
</dbReference>
<evidence type="ECO:0000313" key="5">
    <source>
        <dbReference type="EMBL" id="MET3661629.1"/>
    </source>
</evidence>
<dbReference type="Pfam" id="PF25954">
    <property type="entry name" value="Beta-barrel_RND_2"/>
    <property type="match status" value="1"/>
</dbReference>
<feature type="domain" description="Multidrug resistance protein MdtA-like barrel-sandwich hybrid" evidence="3">
    <location>
        <begin position="70"/>
        <end position="191"/>
    </location>
</feature>
<comment type="caution">
    <text evidence="5">The sequence shown here is derived from an EMBL/GenBank/DDBJ whole genome shotgun (WGS) entry which is preliminary data.</text>
</comment>
<name>A0ABV2KKR4_9HYPH</name>
<dbReference type="PANTHER" id="PTHR30469:SF11">
    <property type="entry name" value="BLL4320 PROTEIN"/>
    <property type="match status" value="1"/>
</dbReference>
<dbReference type="Gene3D" id="2.40.50.100">
    <property type="match status" value="1"/>
</dbReference>
<dbReference type="SUPFAM" id="SSF111369">
    <property type="entry name" value="HlyD-like secretion proteins"/>
    <property type="match status" value="1"/>
</dbReference>
<accession>A0ABV2KKR4</accession>
<dbReference type="InterPro" id="IPR006143">
    <property type="entry name" value="RND_pump_MFP"/>
</dbReference>
<dbReference type="Gene3D" id="1.10.287.470">
    <property type="entry name" value="Helix hairpin bin"/>
    <property type="match status" value="1"/>
</dbReference>
<dbReference type="Proteomes" id="UP001549143">
    <property type="component" value="Unassembled WGS sequence"/>
</dbReference>
<dbReference type="NCBIfam" id="TIGR01730">
    <property type="entry name" value="RND_mfp"/>
    <property type="match status" value="1"/>
</dbReference>
<proteinExistence type="inferred from homology"/>
<dbReference type="Gene3D" id="2.40.30.170">
    <property type="match status" value="1"/>
</dbReference>
<keyword evidence="6" id="KW-1185">Reference proteome</keyword>
<reference evidence="5 6" key="1">
    <citation type="submission" date="2024-06" db="EMBL/GenBank/DDBJ databases">
        <title>Genomic Encyclopedia of Type Strains, Phase IV (KMG-IV): sequencing the most valuable type-strain genomes for metagenomic binning, comparative biology and taxonomic classification.</title>
        <authorList>
            <person name="Goeker M."/>
        </authorList>
    </citation>
    <scope>NUCLEOTIDE SEQUENCE [LARGE SCALE GENOMIC DNA]</scope>
    <source>
        <strain evidence="5 6">DSM 19730</strain>
    </source>
</reference>
<evidence type="ECO:0000256" key="1">
    <source>
        <dbReference type="ARBA" id="ARBA00009477"/>
    </source>
</evidence>
<gene>
    <name evidence="5" type="ORF">ABID44_001957</name>
</gene>
<comment type="similarity">
    <text evidence="1">Belongs to the membrane fusion protein (MFP) (TC 8.A.1) family.</text>
</comment>
<sequence>MIKRFIIAFILLVIVCGGIVGFNLFRDKAIEDFFANMPVNPLTVSTAKVEPITWRPSIEAIGTVSAASGVDLTVETTGIVKEILFKANEKVEQGQELVRLDDAVQKADLEVGRTQEALDKQALDRAVALQKRGVGTDATLDSARASWQTSISQVAKLQAVLDQKLLKAPFSGTIGIPRIEEGQYVAPGNPVATLQDLDTLRADFTVAEQRFPDLKIGQEVLFGLTGDDMPYKGVITGIDPKIDPASRLVSVRAEISNGDGHLSPGQFVQVRVILPSEDNIIAVPQTALISSLYGDYVYVVRSADKATNEPKTAETGEAVAAAGEEKPAEEAAAEAGPSLAVTQVFVGIGRRSDGRVEITRGVEAGDEVVTAGQNRLNNGSPVVVDNTIDPSRAGQPRSNGE</sequence>
<evidence type="ECO:0000259" key="4">
    <source>
        <dbReference type="Pfam" id="PF25954"/>
    </source>
</evidence>
<organism evidence="5 6">
    <name type="scientific">Aquamicrobium ahrensii</name>
    <dbReference type="NCBI Taxonomy" id="469551"/>
    <lineage>
        <taxon>Bacteria</taxon>
        <taxon>Pseudomonadati</taxon>
        <taxon>Pseudomonadota</taxon>
        <taxon>Alphaproteobacteria</taxon>
        <taxon>Hyphomicrobiales</taxon>
        <taxon>Phyllobacteriaceae</taxon>
        <taxon>Aquamicrobium</taxon>
    </lineage>
</organism>